<reference evidence="1" key="1">
    <citation type="journal article" date="2021" name="IMA Fungus">
        <title>Genomic characterization of three marine fungi, including Emericellopsis atlantica sp. nov. with signatures of a generalist lifestyle and marine biomass degradation.</title>
        <authorList>
            <person name="Hagestad O.C."/>
            <person name="Hou L."/>
            <person name="Andersen J.H."/>
            <person name="Hansen E.H."/>
            <person name="Altermark B."/>
            <person name="Li C."/>
            <person name="Kuhnert E."/>
            <person name="Cox R.J."/>
            <person name="Crous P.W."/>
            <person name="Spatafora J.W."/>
            <person name="Lail K."/>
            <person name="Amirebrahimi M."/>
            <person name="Lipzen A."/>
            <person name="Pangilinan J."/>
            <person name="Andreopoulos W."/>
            <person name="Hayes R.D."/>
            <person name="Ng V."/>
            <person name="Grigoriev I.V."/>
            <person name="Jackson S.A."/>
            <person name="Sutton T.D.S."/>
            <person name="Dobson A.D.W."/>
            <person name="Rama T."/>
        </authorList>
    </citation>
    <scope>NUCLEOTIDE SEQUENCE</scope>
    <source>
        <strain evidence="1">TRa018bII</strain>
    </source>
</reference>
<proteinExistence type="predicted"/>
<accession>A0A9P7YS52</accession>
<name>A0A9P7YS52_9HELO</name>
<evidence type="ECO:0000313" key="1">
    <source>
        <dbReference type="EMBL" id="KAG9238732.1"/>
    </source>
</evidence>
<gene>
    <name evidence="1" type="ORF">BJ875DRAFT_13765</name>
</gene>
<protein>
    <submittedName>
        <fullName evidence="1">Uncharacterized protein</fullName>
    </submittedName>
</protein>
<dbReference type="AlphaFoldDB" id="A0A9P7YS52"/>
<sequence>MQSVLRTRLELLQFSSHLLTPASAAERLQSSDTDYYLCLPSLLRCGHETGQEGVMRPCGSPLARGANHHHSVTSTEYFESSKYSAGRFNTEWRHASKSIATLLRRDPYLPISSFRYPAPFVKCQFRIQATTRSRSAGTDPTVAEHGYLAFATRQAWLTEATSSK</sequence>
<dbReference type="EMBL" id="MU251366">
    <property type="protein sequence ID" value="KAG9238732.1"/>
    <property type="molecule type" value="Genomic_DNA"/>
</dbReference>
<dbReference type="Proteomes" id="UP000824998">
    <property type="component" value="Unassembled WGS sequence"/>
</dbReference>
<keyword evidence="2" id="KW-1185">Reference proteome</keyword>
<comment type="caution">
    <text evidence="1">The sequence shown here is derived from an EMBL/GenBank/DDBJ whole genome shotgun (WGS) entry which is preliminary data.</text>
</comment>
<organism evidence="1 2">
    <name type="scientific">Amylocarpus encephaloides</name>
    <dbReference type="NCBI Taxonomy" id="45428"/>
    <lineage>
        <taxon>Eukaryota</taxon>
        <taxon>Fungi</taxon>
        <taxon>Dikarya</taxon>
        <taxon>Ascomycota</taxon>
        <taxon>Pezizomycotina</taxon>
        <taxon>Leotiomycetes</taxon>
        <taxon>Helotiales</taxon>
        <taxon>Helotiales incertae sedis</taxon>
        <taxon>Amylocarpus</taxon>
    </lineage>
</organism>
<evidence type="ECO:0000313" key="2">
    <source>
        <dbReference type="Proteomes" id="UP000824998"/>
    </source>
</evidence>